<protein>
    <submittedName>
        <fullName evidence="1">Uncharacterized protein</fullName>
    </submittedName>
</protein>
<dbReference type="EMBL" id="BRXW01000035">
    <property type="protein sequence ID" value="GMI01572.1"/>
    <property type="molecule type" value="Genomic_DNA"/>
</dbReference>
<sequence>MKKYNKAVLFPAYQQIGYEVVDHVKFPMQYLFCCHLHNKLDDMIKRSLDKSDVMNCQSSGFFQVLHLLHEEGYLRPGGKKLILESPVLKSHTGTLLAATGRIKHYSDTEQSALTNKFLDTVCFTPDWSQRTLDILKQNVENGNVLRVGSKEDGVSDIEGFEGSHFNAVYEVGKYARLWREEENDLKIVEEFLKKNITPAISFSKYFISYTFTGF</sequence>
<accession>A0A9W7C433</accession>
<dbReference type="AlphaFoldDB" id="A0A9W7C433"/>
<keyword evidence="2" id="KW-1185">Reference proteome</keyword>
<proteinExistence type="predicted"/>
<organism evidence="1 2">
    <name type="scientific">Triparma laevis f. longispina</name>
    <dbReference type="NCBI Taxonomy" id="1714387"/>
    <lineage>
        <taxon>Eukaryota</taxon>
        <taxon>Sar</taxon>
        <taxon>Stramenopiles</taxon>
        <taxon>Ochrophyta</taxon>
        <taxon>Bolidophyceae</taxon>
        <taxon>Parmales</taxon>
        <taxon>Triparmaceae</taxon>
        <taxon>Triparma</taxon>
    </lineage>
</organism>
<reference evidence="2" key="1">
    <citation type="journal article" date="2023" name="Commun. Biol.">
        <title>Genome analysis of Parmales, the sister group of diatoms, reveals the evolutionary specialization of diatoms from phago-mixotrophs to photoautotrophs.</title>
        <authorList>
            <person name="Ban H."/>
            <person name="Sato S."/>
            <person name="Yoshikawa S."/>
            <person name="Yamada K."/>
            <person name="Nakamura Y."/>
            <person name="Ichinomiya M."/>
            <person name="Sato N."/>
            <person name="Blanc-Mathieu R."/>
            <person name="Endo H."/>
            <person name="Kuwata A."/>
            <person name="Ogata H."/>
        </authorList>
    </citation>
    <scope>NUCLEOTIDE SEQUENCE [LARGE SCALE GENOMIC DNA]</scope>
    <source>
        <strain evidence="2">NIES 3700</strain>
    </source>
</reference>
<evidence type="ECO:0000313" key="1">
    <source>
        <dbReference type="EMBL" id="GMI01572.1"/>
    </source>
</evidence>
<name>A0A9W7C433_9STRA</name>
<dbReference type="Proteomes" id="UP001165122">
    <property type="component" value="Unassembled WGS sequence"/>
</dbReference>
<evidence type="ECO:0000313" key="2">
    <source>
        <dbReference type="Proteomes" id="UP001165122"/>
    </source>
</evidence>
<gene>
    <name evidence="1" type="ORF">TrLO_g10215</name>
</gene>
<comment type="caution">
    <text evidence="1">The sequence shown here is derived from an EMBL/GenBank/DDBJ whole genome shotgun (WGS) entry which is preliminary data.</text>
</comment>